<comment type="caution">
    <text evidence="1">The sequence shown here is derived from an EMBL/GenBank/DDBJ whole genome shotgun (WGS) entry which is preliminary data.</text>
</comment>
<sequence>MEKFNDPIYILMSAYTQIISDDTKGQNTFAAASPFFPSVRKSNYSVTIAQYLSILTKYPKLNKILKYVGAFRLLRTIDKKPICFGFDKALKTFEIHFIKQNIDENIINEAKLKANIKATQEEKDRVDLFLSEYLEDTSIFQSKCAVDFRRKVL</sequence>
<proteinExistence type="predicted"/>
<name>A0A8H3QXW7_9GLOM</name>
<organism evidence="1 2">
    <name type="scientific">Rhizophagus clarus</name>
    <dbReference type="NCBI Taxonomy" id="94130"/>
    <lineage>
        <taxon>Eukaryota</taxon>
        <taxon>Fungi</taxon>
        <taxon>Fungi incertae sedis</taxon>
        <taxon>Mucoromycota</taxon>
        <taxon>Glomeromycotina</taxon>
        <taxon>Glomeromycetes</taxon>
        <taxon>Glomerales</taxon>
        <taxon>Glomeraceae</taxon>
        <taxon>Rhizophagus</taxon>
    </lineage>
</organism>
<evidence type="ECO:0000313" key="1">
    <source>
        <dbReference type="EMBL" id="GES96051.1"/>
    </source>
</evidence>
<reference evidence="1" key="1">
    <citation type="submission" date="2019-10" db="EMBL/GenBank/DDBJ databases">
        <title>Conservation and host-specific expression of non-tandemly repeated heterogenous ribosome RNA gene in arbuscular mycorrhizal fungi.</title>
        <authorList>
            <person name="Maeda T."/>
            <person name="Kobayashi Y."/>
            <person name="Nakagawa T."/>
            <person name="Ezawa T."/>
            <person name="Yamaguchi K."/>
            <person name="Bino T."/>
            <person name="Nishimoto Y."/>
            <person name="Shigenobu S."/>
            <person name="Kawaguchi M."/>
        </authorList>
    </citation>
    <scope>NUCLEOTIDE SEQUENCE</scope>
    <source>
        <strain evidence="1">HR1</strain>
    </source>
</reference>
<evidence type="ECO:0000313" key="2">
    <source>
        <dbReference type="Proteomes" id="UP000615446"/>
    </source>
</evidence>
<accession>A0A8H3QXW7</accession>
<dbReference type="Proteomes" id="UP000615446">
    <property type="component" value="Unassembled WGS sequence"/>
</dbReference>
<gene>
    <name evidence="1" type="ORF">RCL2_002269600</name>
</gene>
<protein>
    <submittedName>
        <fullName evidence="1">Uncharacterized protein</fullName>
    </submittedName>
</protein>
<dbReference type="OrthoDB" id="2344943at2759"/>
<dbReference type="AlphaFoldDB" id="A0A8H3QXW7"/>
<dbReference type="EMBL" id="BLAL01000246">
    <property type="protein sequence ID" value="GES96051.1"/>
    <property type="molecule type" value="Genomic_DNA"/>
</dbReference>